<dbReference type="EMBL" id="KZ805560">
    <property type="protein sequence ID" value="PVH93912.1"/>
    <property type="molecule type" value="Genomic_DNA"/>
</dbReference>
<evidence type="ECO:0000313" key="4">
    <source>
        <dbReference type="Proteomes" id="UP000244855"/>
    </source>
</evidence>
<dbReference type="InterPro" id="IPR058654">
    <property type="entry name" value="Mok11-14/Ags1-like_TM"/>
</dbReference>
<evidence type="ECO:0000256" key="1">
    <source>
        <dbReference type="SAM" id="Phobius"/>
    </source>
</evidence>
<gene>
    <name evidence="3" type="ORF">DM02DRAFT_540526</name>
</gene>
<feature type="domain" description="Cell wall alpha-1,3-glucan synthase Mok11-14/Ags1-like transmembrane" evidence="2">
    <location>
        <begin position="1"/>
        <end position="61"/>
    </location>
</feature>
<keyword evidence="1" id="KW-0472">Membrane</keyword>
<keyword evidence="4" id="KW-1185">Reference proteome</keyword>
<dbReference type="OrthoDB" id="512920at2759"/>
<accession>A0A2V1D790</accession>
<feature type="non-terminal residue" evidence="3">
    <location>
        <position position="1"/>
    </location>
</feature>
<name>A0A2V1D790_9PLEO</name>
<dbReference type="Pfam" id="PF26127">
    <property type="entry name" value="12TM_Mok13"/>
    <property type="match status" value="1"/>
</dbReference>
<sequence length="63" mass="6758">GIGFSIILLQTFTKIYITIFLVLAQVLGTVIIIVAKATALDVNRPKDVFLDFLAGVVAGLKKP</sequence>
<organism evidence="3 4">
    <name type="scientific">Periconia macrospinosa</name>
    <dbReference type="NCBI Taxonomy" id="97972"/>
    <lineage>
        <taxon>Eukaryota</taxon>
        <taxon>Fungi</taxon>
        <taxon>Dikarya</taxon>
        <taxon>Ascomycota</taxon>
        <taxon>Pezizomycotina</taxon>
        <taxon>Dothideomycetes</taxon>
        <taxon>Pleosporomycetidae</taxon>
        <taxon>Pleosporales</taxon>
        <taxon>Massarineae</taxon>
        <taxon>Periconiaceae</taxon>
        <taxon>Periconia</taxon>
    </lineage>
</organism>
<keyword evidence="1" id="KW-0812">Transmembrane</keyword>
<evidence type="ECO:0000313" key="3">
    <source>
        <dbReference type="EMBL" id="PVH93912.1"/>
    </source>
</evidence>
<reference evidence="3 4" key="1">
    <citation type="journal article" date="2018" name="Sci. Rep.">
        <title>Comparative genomics provides insights into the lifestyle and reveals functional heterogeneity of dark septate endophytic fungi.</title>
        <authorList>
            <person name="Knapp D.G."/>
            <person name="Nemeth J.B."/>
            <person name="Barry K."/>
            <person name="Hainaut M."/>
            <person name="Henrissat B."/>
            <person name="Johnson J."/>
            <person name="Kuo A."/>
            <person name="Lim J.H.P."/>
            <person name="Lipzen A."/>
            <person name="Nolan M."/>
            <person name="Ohm R.A."/>
            <person name="Tamas L."/>
            <person name="Grigoriev I.V."/>
            <person name="Spatafora J.W."/>
            <person name="Nagy L.G."/>
            <person name="Kovacs G.M."/>
        </authorList>
    </citation>
    <scope>NUCLEOTIDE SEQUENCE [LARGE SCALE GENOMIC DNA]</scope>
    <source>
        <strain evidence="3 4">DSE2036</strain>
    </source>
</reference>
<keyword evidence="1" id="KW-1133">Transmembrane helix</keyword>
<dbReference type="AlphaFoldDB" id="A0A2V1D790"/>
<proteinExistence type="predicted"/>
<feature type="transmembrane region" description="Helical" evidence="1">
    <location>
        <begin position="15"/>
        <end position="35"/>
    </location>
</feature>
<dbReference type="STRING" id="97972.A0A2V1D790"/>
<dbReference type="Proteomes" id="UP000244855">
    <property type="component" value="Unassembled WGS sequence"/>
</dbReference>
<evidence type="ECO:0000259" key="2">
    <source>
        <dbReference type="Pfam" id="PF26127"/>
    </source>
</evidence>
<protein>
    <recommendedName>
        <fullName evidence="2">Cell wall alpha-1,3-glucan synthase Mok11-14/Ags1-like transmembrane domain-containing protein</fullName>
    </recommendedName>
</protein>